<feature type="transmembrane region" description="Helical" evidence="1">
    <location>
        <begin position="100"/>
        <end position="122"/>
    </location>
</feature>
<organism evidence="2 3">
    <name type="scientific">Adineta ricciae</name>
    <name type="common">Rotifer</name>
    <dbReference type="NCBI Taxonomy" id="249248"/>
    <lineage>
        <taxon>Eukaryota</taxon>
        <taxon>Metazoa</taxon>
        <taxon>Spiralia</taxon>
        <taxon>Gnathifera</taxon>
        <taxon>Rotifera</taxon>
        <taxon>Eurotatoria</taxon>
        <taxon>Bdelloidea</taxon>
        <taxon>Adinetida</taxon>
        <taxon>Adinetidae</taxon>
        <taxon>Adineta</taxon>
    </lineage>
</organism>
<evidence type="ECO:0000256" key="1">
    <source>
        <dbReference type="SAM" id="Phobius"/>
    </source>
</evidence>
<accession>A0A815X629</accession>
<sequence>HLTLWSYEYADLISHIVVIILYLKESHMVFWDNTIKAYFVFYIINLFIWVIPLMSVCLRSKEEKKIMIMIPAIHCIIIDVITDIPMFLITMIKRTYVNNIYICFDIAVKFIVFARCVVWIPYHLYHDALSSRYISA</sequence>
<dbReference type="AlphaFoldDB" id="A0A815X629"/>
<feature type="transmembrane region" description="Helical" evidence="1">
    <location>
        <begin position="66"/>
        <end position="88"/>
    </location>
</feature>
<feature type="transmembrane region" description="Helical" evidence="1">
    <location>
        <begin position="6"/>
        <end position="23"/>
    </location>
</feature>
<keyword evidence="1" id="KW-0812">Transmembrane</keyword>
<keyword evidence="1" id="KW-1133">Transmembrane helix</keyword>
<comment type="caution">
    <text evidence="2">The sequence shown here is derived from an EMBL/GenBank/DDBJ whole genome shotgun (WGS) entry which is preliminary data.</text>
</comment>
<evidence type="ECO:0000313" key="2">
    <source>
        <dbReference type="EMBL" id="CAF1553548.1"/>
    </source>
</evidence>
<gene>
    <name evidence="2" type="ORF">EDS130_LOCUS46169</name>
</gene>
<evidence type="ECO:0000313" key="3">
    <source>
        <dbReference type="Proteomes" id="UP000663852"/>
    </source>
</evidence>
<dbReference type="EMBL" id="CAJNOJ010001623">
    <property type="protein sequence ID" value="CAF1553548.1"/>
    <property type="molecule type" value="Genomic_DNA"/>
</dbReference>
<dbReference type="Proteomes" id="UP000663852">
    <property type="component" value="Unassembled WGS sequence"/>
</dbReference>
<reference evidence="2" key="1">
    <citation type="submission" date="2021-02" db="EMBL/GenBank/DDBJ databases">
        <authorList>
            <person name="Nowell W R."/>
        </authorList>
    </citation>
    <scope>NUCLEOTIDE SEQUENCE</scope>
</reference>
<feature type="non-terminal residue" evidence="2">
    <location>
        <position position="1"/>
    </location>
</feature>
<protein>
    <submittedName>
        <fullName evidence="2">Uncharacterized protein</fullName>
    </submittedName>
</protein>
<proteinExistence type="predicted"/>
<name>A0A815X629_ADIRI</name>
<feature type="transmembrane region" description="Helical" evidence="1">
    <location>
        <begin position="35"/>
        <end position="54"/>
    </location>
</feature>
<keyword evidence="1" id="KW-0472">Membrane</keyword>